<evidence type="ECO:0000313" key="2">
    <source>
        <dbReference type="Proteomes" id="UP000219338"/>
    </source>
</evidence>
<evidence type="ECO:0008006" key="3">
    <source>
        <dbReference type="Google" id="ProtNLM"/>
    </source>
</evidence>
<dbReference type="OrthoDB" id="5418601at2759"/>
<gene>
    <name evidence="1" type="ORF">ARMOST_22546</name>
</gene>
<evidence type="ECO:0000313" key="1">
    <source>
        <dbReference type="EMBL" id="SJL18943.1"/>
    </source>
</evidence>
<protein>
    <recommendedName>
        <fullName evidence="3">Heterokaryon incompatibility domain-containing protein</fullName>
    </recommendedName>
</protein>
<organism evidence="1 2">
    <name type="scientific">Armillaria ostoyae</name>
    <name type="common">Armillaria root rot fungus</name>
    <dbReference type="NCBI Taxonomy" id="47428"/>
    <lineage>
        <taxon>Eukaryota</taxon>
        <taxon>Fungi</taxon>
        <taxon>Dikarya</taxon>
        <taxon>Basidiomycota</taxon>
        <taxon>Agaricomycotina</taxon>
        <taxon>Agaricomycetes</taxon>
        <taxon>Agaricomycetidae</taxon>
        <taxon>Agaricales</taxon>
        <taxon>Marasmiineae</taxon>
        <taxon>Physalacriaceae</taxon>
        <taxon>Armillaria</taxon>
    </lineage>
</organism>
<proteinExistence type="predicted"/>
<reference evidence="2" key="1">
    <citation type="journal article" date="2017" name="Nat. Ecol. Evol.">
        <title>Genome expansion and lineage-specific genetic innovations in the forest pathogenic fungi Armillaria.</title>
        <authorList>
            <person name="Sipos G."/>
            <person name="Prasanna A.N."/>
            <person name="Walter M.C."/>
            <person name="O'Connor E."/>
            <person name="Balint B."/>
            <person name="Krizsan K."/>
            <person name="Kiss B."/>
            <person name="Hess J."/>
            <person name="Varga T."/>
            <person name="Slot J."/>
            <person name="Riley R."/>
            <person name="Boka B."/>
            <person name="Rigling D."/>
            <person name="Barry K."/>
            <person name="Lee J."/>
            <person name="Mihaltcheva S."/>
            <person name="LaButti K."/>
            <person name="Lipzen A."/>
            <person name="Waldron R."/>
            <person name="Moloney N.M."/>
            <person name="Sperisen C."/>
            <person name="Kredics L."/>
            <person name="Vagvoelgyi C."/>
            <person name="Patrignani A."/>
            <person name="Fitzpatrick D."/>
            <person name="Nagy I."/>
            <person name="Doyle S."/>
            <person name="Anderson J.B."/>
            <person name="Grigoriev I.V."/>
            <person name="Gueldener U."/>
            <person name="Muensterkoetter M."/>
            <person name="Nagy L.G."/>
        </authorList>
    </citation>
    <scope>NUCLEOTIDE SEQUENCE [LARGE SCALE GENOMIC DNA]</scope>
    <source>
        <strain evidence="2">C18/9</strain>
    </source>
</reference>
<dbReference type="EMBL" id="FUEG01000077">
    <property type="protein sequence ID" value="SJL18943.1"/>
    <property type="molecule type" value="Genomic_DNA"/>
</dbReference>
<sequence length="210" mass="25199">METMTLNNSHRWLGTRNPCPVQARGSHHSILEPYIERNDDFGTAHAHLCRRYGSEITDFKEYLHDREEHDQHMRQTLFGKTFRTVPPQRVWDLRTNRVVEWYWRDGKKYLWAISYAWMDVEDRTDVWTPINGYQWPVPIPKDSNLDLIRIEMLNLGADYVWLDVLCLRQPGGPGEHLRMEEWKVNVPTNWNGRIDMLRRWRTISTDWAGH</sequence>
<dbReference type="Proteomes" id="UP000219338">
    <property type="component" value="Unassembled WGS sequence"/>
</dbReference>
<name>A0A284SD89_ARMOS</name>
<accession>A0A284SD89</accession>
<dbReference type="AlphaFoldDB" id="A0A284SD89"/>
<keyword evidence="2" id="KW-1185">Reference proteome</keyword>